<accession>A0A3N0GJJ3</accession>
<dbReference type="EMBL" id="RJSF01000044">
    <property type="protein sequence ID" value="RNM12623.1"/>
    <property type="molecule type" value="Genomic_DNA"/>
</dbReference>
<proteinExistence type="predicted"/>
<evidence type="ECO:0000313" key="2">
    <source>
        <dbReference type="Proteomes" id="UP000279994"/>
    </source>
</evidence>
<protein>
    <submittedName>
        <fullName evidence="1">Uncharacterized protein</fullName>
    </submittedName>
</protein>
<reference evidence="1 2" key="1">
    <citation type="submission" date="2018-11" db="EMBL/GenBank/DDBJ databases">
        <authorList>
            <person name="Li F."/>
        </authorList>
    </citation>
    <scope>NUCLEOTIDE SEQUENCE [LARGE SCALE GENOMIC DNA]</scope>
    <source>
        <strain evidence="1 2">Gsoil 818</strain>
    </source>
</reference>
<dbReference type="Proteomes" id="UP000279994">
    <property type="component" value="Unassembled WGS sequence"/>
</dbReference>
<keyword evidence="2" id="KW-1185">Reference proteome</keyword>
<comment type="caution">
    <text evidence="1">The sequence shown here is derived from an EMBL/GenBank/DDBJ whole genome shotgun (WGS) entry which is preliminary data.</text>
</comment>
<evidence type="ECO:0000313" key="1">
    <source>
        <dbReference type="EMBL" id="RNM12623.1"/>
    </source>
</evidence>
<dbReference type="AlphaFoldDB" id="A0A3N0GJJ3"/>
<name>A0A3N0GJJ3_9ACTN</name>
<gene>
    <name evidence="1" type="ORF">EFL26_18595</name>
</gene>
<organism evidence="1 2">
    <name type="scientific">Nocardioides pocheonensis</name>
    <dbReference type="NCBI Taxonomy" id="661485"/>
    <lineage>
        <taxon>Bacteria</taxon>
        <taxon>Bacillati</taxon>
        <taxon>Actinomycetota</taxon>
        <taxon>Actinomycetes</taxon>
        <taxon>Propionibacteriales</taxon>
        <taxon>Nocardioidaceae</taxon>
        <taxon>Nocardioides</taxon>
    </lineage>
</organism>
<sequence>MSRRVRSRVLVVAVPVAAFAAFGYARFGVLPGSGHPTHVGKVDPRVVALNTPHVRDYGDVPLPVDAPPEGALVRATSYADPAASGEHVAFEYPRFTIAVCSLRTTTASADACRPQDGVRVFRTATDGALVTTYAVSSKLGVGTTDALARRAVDFFTGAALAPRPGWMKTYVSRGLTERYGYGR</sequence>